<evidence type="ECO:0000256" key="3">
    <source>
        <dbReference type="ARBA" id="ARBA00022801"/>
    </source>
</evidence>
<evidence type="ECO:0000256" key="8">
    <source>
        <dbReference type="ARBA" id="ARBA00038940"/>
    </source>
</evidence>
<evidence type="ECO:0000313" key="13">
    <source>
        <dbReference type="EnsemblMetazoa" id="ACHR002236-PA"/>
    </source>
</evidence>
<name>A0A182JUQ4_9DIPT</name>
<keyword evidence="3" id="KW-0378">Hydrolase</keyword>
<feature type="domain" description="A to I editase" evidence="12">
    <location>
        <begin position="56"/>
        <end position="465"/>
    </location>
</feature>
<reference evidence="14" key="1">
    <citation type="submission" date="2013-03" db="EMBL/GenBank/DDBJ databases">
        <title>The Genome Sequence of Anopheles christyi ACHKN1017.</title>
        <authorList>
            <consortium name="The Broad Institute Genomics Platform"/>
            <person name="Neafsey D.E."/>
            <person name="Besansky N."/>
            <person name="Walker B."/>
            <person name="Young S.K."/>
            <person name="Zeng Q."/>
            <person name="Gargeya S."/>
            <person name="Fitzgerald M."/>
            <person name="Haas B."/>
            <person name="Abouelleil A."/>
            <person name="Allen A.W."/>
            <person name="Alvarado L."/>
            <person name="Arachchi H.M."/>
            <person name="Berlin A.M."/>
            <person name="Chapman S.B."/>
            <person name="Gainer-Dewar J."/>
            <person name="Goldberg J."/>
            <person name="Griggs A."/>
            <person name="Gujja S."/>
            <person name="Hansen M."/>
            <person name="Howarth C."/>
            <person name="Imamovic A."/>
            <person name="Ireland A."/>
            <person name="Larimer J."/>
            <person name="McCowan C."/>
            <person name="Murphy C."/>
            <person name="Pearson M."/>
            <person name="Poon T.W."/>
            <person name="Priest M."/>
            <person name="Roberts A."/>
            <person name="Saif S."/>
            <person name="Shea T."/>
            <person name="Sisk P."/>
            <person name="Sykes S."/>
            <person name="Wortman J."/>
            <person name="Nusbaum C."/>
            <person name="Birren B."/>
        </authorList>
    </citation>
    <scope>NUCLEOTIDE SEQUENCE [LARGE SCALE GENOMIC DNA]</scope>
    <source>
        <strain evidence="14">ACHKN1017</strain>
    </source>
</reference>
<organism evidence="13 14">
    <name type="scientific">Anopheles christyi</name>
    <dbReference type="NCBI Taxonomy" id="43041"/>
    <lineage>
        <taxon>Eukaryota</taxon>
        <taxon>Metazoa</taxon>
        <taxon>Ecdysozoa</taxon>
        <taxon>Arthropoda</taxon>
        <taxon>Hexapoda</taxon>
        <taxon>Insecta</taxon>
        <taxon>Pterygota</taxon>
        <taxon>Neoptera</taxon>
        <taxon>Endopterygota</taxon>
        <taxon>Diptera</taxon>
        <taxon>Nematocera</taxon>
        <taxon>Culicoidea</taxon>
        <taxon>Culicidae</taxon>
        <taxon>Anophelinae</taxon>
        <taxon>Anopheles</taxon>
    </lineage>
</organism>
<dbReference type="Pfam" id="PF02137">
    <property type="entry name" value="A_deamin"/>
    <property type="match status" value="1"/>
</dbReference>
<dbReference type="GO" id="GO:0003723">
    <property type="term" value="F:RNA binding"/>
    <property type="evidence" value="ECO:0007669"/>
    <property type="project" value="InterPro"/>
</dbReference>
<keyword evidence="1" id="KW-0819">tRNA processing</keyword>
<dbReference type="AlphaFoldDB" id="A0A182JUQ4"/>
<evidence type="ECO:0000256" key="10">
    <source>
        <dbReference type="ARBA" id="ARBA00041760"/>
    </source>
</evidence>
<dbReference type="GO" id="GO:0046872">
    <property type="term" value="F:metal ion binding"/>
    <property type="evidence" value="ECO:0007669"/>
    <property type="project" value="UniProtKB-KW"/>
</dbReference>
<dbReference type="GO" id="GO:0008033">
    <property type="term" value="P:tRNA processing"/>
    <property type="evidence" value="ECO:0007669"/>
    <property type="project" value="UniProtKB-KW"/>
</dbReference>
<comment type="catalytic activity">
    <reaction evidence="11">
        <text>adenosine(37) in tRNA(Ala) + H2O + H(+) = inosine(37) in tRNA(Ala) + NH4(+)</text>
        <dbReference type="Rhea" id="RHEA:50968"/>
        <dbReference type="Rhea" id="RHEA-COMP:12855"/>
        <dbReference type="Rhea" id="RHEA-COMP:12856"/>
        <dbReference type="ChEBI" id="CHEBI:15377"/>
        <dbReference type="ChEBI" id="CHEBI:15378"/>
        <dbReference type="ChEBI" id="CHEBI:28938"/>
        <dbReference type="ChEBI" id="CHEBI:74411"/>
        <dbReference type="ChEBI" id="CHEBI:82852"/>
        <dbReference type="EC" id="3.5.4.34"/>
    </reaction>
</comment>
<dbReference type="EC" id="3.5.4.34" evidence="8"/>
<evidence type="ECO:0000256" key="1">
    <source>
        <dbReference type="ARBA" id="ARBA00022694"/>
    </source>
</evidence>
<reference evidence="13" key="2">
    <citation type="submission" date="2020-05" db="UniProtKB">
        <authorList>
            <consortium name="EnsemblMetazoa"/>
        </authorList>
    </citation>
    <scope>IDENTIFICATION</scope>
    <source>
        <strain evidence="13">ACHKN1017</strain>
    </source>
</reference>
<evidence type="ECO:0000259" key="12">
    <source>
        <dbReference type="PROSITE" id="PS50141"/>
    </source>
</evidence>
<comment type="similarity">
    <text evidence="7">Belongs to the ADAT1 family.</text>
</comment>
<evidence type="ECO:0000256" key="2">
    <source>
        <dbReference type="ARBA" id="ARBA00022723"/>
    </source>
</evidence>
<protein>
    <recommendedName>
        <fullName evidence="9">tRNA-specific adenosine deaminase 1</fullName>
        <ecNumber evidence="8">3.5.4.34</ecNumber>
    </recommendedName>
    <alternativeName>
        <fullName evidence="10">tRNA-specific adenosine-37 deaminase</fullName>
    </alternativeName>
</protein>
<keyword evidence="2" id="KW-0479">Metal-binding</keyword>
<evidence type="ECO:0000256" key="7">
    <source>
        <dbReference type="ARBA" id="ARBA00038326"/>
    </source>
</evidence>
<dbReference type="PROSITE" id="PS50141">
    <property type="entry name" value="A_DEAMIN_EDITASE"/>
    <property type="match status" value="1"/>
</dbReference>
<dbReference type="STRING" id="43041.A0A182JUQ4"/>
<dbReference type="SMART" id="SM00552">
    <property type="entry name" value="ADEAMc"/>
    <property type="match status" value="1"/>
</dbReference>
<sequence length="477" mass="52771">MDITLANRIARACLAQFKTLPKTGKPNESFEWTILSAIVLVKTTPNTPSNEVRVVALGTGTKCLAGNELSPRGDRVNDSHAEVLARRAFVRYLLEQIEHALVVDGPAKENIFERQTPDGGKFVLKNGHTFHFFTTHSPCGDASIFERQEKQEQDTVLPTKRARIEECAKSGEDASVGCCIGSGMTGGKLLESEEHGDLMAQTIGAVRTKPGRGVRTLSVSCSDKMARWNVLGVQGSLLMILLGRPIYLESVVVCDGTDHSAAAIRRAIWERFDRWDGERREEELVKEPFEANHRPVVIAADGGEMFAYRKNRQLGGNGQGGKYQPSPCGIVWCDVKERPHEVEVAGRRHGVTKRQLATPAARLQISKIELFRRFVRTYRKVTREALHNLAPPSSERCVADGMAVPDATQPTAVVPTGTVERFPSVGKLSYTDAKARSVEYTTQWTVVRERMFGRWTVKPTSLGQFCIDTEIGEINGQ</sequence>
<dbReference type="VEuPathDB" id="VectorBase:ACHR002236"/>
<comment type="cofactor">
    <cofactor evidence="5">
        <name>1D-myo-inositol hexakisphosphate</name>
        <dbReference type="ChEBI" id="CHEBI:58130"/>
    </cofactor>
</comment>
<dbReference type="InterPro" id="IPR002466">
    <property type="entry name" value="A_deamin"/>
</dbReference>
<keyword evidence="4" id="KW-0862">Zinc</keyword>
<dbReference type="Proteomes" id="UP000075881">
    <property type="component" value="Unassembled WGS sequence"/>
</dbReference>
<accession>A0A182JUQ4</accession>
<keyword evidence="14" id="KW-1185">Reference proteome</keyword>
<dbReference type="PANTHER" id="PTHR46516">
    <property type="entry name" value="TRNA-SPECIFIC ADENOSINE DEAMINASE 1"/>
    <property type="match status" value="1"/>
</dbReference>
<comment type="function">
    <text evidence="6">Specifically deaminates adenosine-37 to inosine in tRNA-Ala.</text>
</comment>
<evidence type="ECO:0000256" key="11">
    <source>
        <dbReference type="ARBA" id="ARBA00047635"/>
    </source>
</evidence>
<dbReference type="GO" id="GO:0043829">
    <property type="term" value="F:tRNA-specific adenosine-37 deaminase activity"/>
    <property type="evidence" value="ECO:0007669"/>
    <property type="project" value="UniProtKB-EC"/>
</dbReference>
<evidence type="ECO:0000256" key="4">
    <source>
        <dbReference type="ARBA" id="ARBA00022833"/>
    </source>
</evidence>
<dbReference type="PANTHER" id="PTHR46516:SF1">
    <property type="entry name" value="TRNA-SPECIFIC ADENOSINE DEAMINASE 1"/>
    <property type="match status" value="1"/>
</dbReference>
<evidence type="ECO:0000256" key="6">
    <source>
        <dbReference type="ARBA" id="ARBA00037784"/>
    </source>
</evidence>
<evidence type="ECO:0000256" key="5">
    <source>
        <dbReference type="ARBA" id="ARBA00037026"/>
    </source>
</evidence>
<dbReference type="EnsemblMetazoa" id="ACHR002236-RA">
    <property type="protein sequence ID" value="ACHR002236-PA"/>
    <property type="gene ID" value="ACHR002236"/>
</dbReference>
<evidence type="ECO:0000313" key="14">
    <source>
        <dbReference type="Proteomes" id="UP000075881"/>
    </source>
</evidence>
<proteinExistence type="inferred from homology"/>
<evidence type="ECO:0000256" key="9">
    <source>
        <dbReference type="ARBA" id="ARBA00040502"/>
    </source>
</evidence>